<evidence type="ECO:0000313" key="1">
    <source>
        <dbReference type="EMBL" id="KKK49653.1"/>
    </source>
</evidence>
<proteinExistence type="predicted"/>
<dbReference type="AlphaFoldDB" id="A0A0F8VZ58"/>
<organism evidence="1">
    <name type="scientific">marine sediment metagenome</name>
    <dbReference type="NCBI Taxonomy" id="412755"/>
    <lineage>
        <taxon>unclassified sequences</taxon>
        <taxon>metagenomes</taxon>
        <taxon>ecological metagenomes</taxon>
    </lineage>
</organism>
<reference evidence="1" key="1">
    <citation type="journal article" date="2015" name="Nature">
        <title>Complex archaea that bridge the gap between prokaryotes and eukaryotes.</title>
        <authorList>
            <person name="Spang A."/>
            <person name="Saw J.H."/>
            <person name="Jorgensen S.L."/>
            <person name="Zaremba-Niedzwiedzka K."/>
            <person name="Martijn J."/>
            <person name="Lind A.E."/>
            <person name="van Eijk R."/>
            <person name="Schleper C."/>
            <person name="Guy L."/>
            <person name="Ettema T.J."/>
        </authorList>
    </citation>
    <scope>NUCLEOTIDE SEQUENCE</scope>
</reference>
<sequence length="82" mass="9395">MLNLRKGHFPVTHPPLRLRYDAVRAEWLRSLFWTSQHIREQIRNGPDHSNLGTNLARDAALLANLEGELRAIIDTDIALRAT</sequence>
<dbReference type="EMBL" id="LAZR01068428">
    <property type="protein sequence ID" value="KKK49653.1"/>
    <property type="molecule type" value="Genomic_DNA"/>
</dbReference>
<accession>A0A0F8VZ58</accession>
<name>A0A0F8VZ58_9ZZZZ</name>
<comment type="caution">
    <text evidence="1">The sequence shown here is derived from an EMBL/GenBank/DDBJ whole genome shotgun (WGS) entry which is preliminary data.</text>
</comment>
<gene>
    <name evidence="1" type="ORF">LCGC14_3132880</name>
</gene>
<protein>
    <submittedName>
        <fullName evidence="1">Uncharacterized protein</fullName>
    </submittedName>
</protein>